<dbReference type="EMBL" id="AP018046">
    <property type="protein sequence ID" value="BAX55006.1"/>
    <property type="molecule type" value="Genomic_DNA"/>
</dbReference>
<dbReference type="GO" id="GO:0008861">
    <property type="term" value="F:formate C-acetyltransferase activity"/>
    <property type="evidence" value="ECO:0007669"/>
    <property type="project" value="TreeGrafter"/>
</dbReference>
<dbReference type="InterPro" id="IPR004184">
    <property type="entry name" value="PFL_dom"/>
</dbReference>
<proteinExistence type="predicted"/>
<sequence>MAFMDKDVYRTMACGIAGLSVVADSLAAIKYATVKPIRDEDGVAIDFEISGDYPKFGNIILDS</sequence>
<dbReference type="PANTHER" id="PTHR30191">
    <property type="entry name" value="FORMATE ACETYLTRANSFERASE"/>
    <property type="match status" value="1"/>
</dbReference>
<dbReference type="InterPro" id="IPR050244">
    <property type="entry name" value="Auton_GlycylRad_Cofactor"/>
</dbReference>
<dbReference type="Proteomes" id="UP000218676">
    <property type="component" value="Chromosome 2"/>
</dbReference>
<feature type="domain" description="PFL" evidence="1">
    <location>
        <begin position="1"/>
        <end position="63"/>
    </location>
</feature>
<dbReference type="GO" id="GO:0005829">
    <property type="term" value="C:cytosol"/>
    <property type="evidence" value="ECO:0007669"/>
    <property type="project" value="TreeGrafter"/>
</dbReference>
<dbReference type="SUPFAM" id="SSF51998">
    <property type="entry name" value="PFL-like glycyl radical enzymes"/>
    <property type="match status" value="1"/>
</dbReference>
<evidence type="ECO:0000313" key="2">
    <source>
        <dbReference type="EMBL" id="BAX55006.1"/>
    </source>
</evidence>
<dbReference type="PROSITE" id="PS51554">
    <property type="entry name" value="PFL"/>
    <property type="match status" value="1"/>
</dbReference>
<dbReference type="Pfam" id="PF02901">
    <property type="entry name" value="PFL-like"/>
    <property type="match status" value="1"/>
</dbReference>
<reference evidence="3" key="1">
    <citation type="submission" date="2017-05" db="EMBL/GenBank/DDBJ databases">
        <title>Whole genome sequence of fish pathogenic bacteria, Photobacterium damselae subsp. piscicida, strain 91-197, isolated from hybrid striped bass (Morone sp.) in USA.</title>
        <authorList>
            <person name="Teru Y."/>
            <person name="Hikima J."/>
            <person name="Kono T."/>
            <person name="Sakai M."/>
            <person name="Takano T."/>
            <person name="Hawke J.P."/>
            <person name="Takeyama H."/>
            <person name="Aoki T."/>
        </authorList>
    </citation>
    <scope>NUCLEOTIDE SEQUENCE [LARGE SCALE GENOMIC DNA]</scope>
    <source>
        <strain evidence="3">91-197</strain>
    </source>
</reference>
<evidence type="ECO:0000259" key="1">
    <source>
        <dbReference type="PROSITE" id="PS51554"/>
    </source>
</evidence>
<gene>
    <name evidence="2" type="ORF">PDPUS_2_00420</name>
</gene>
<evidence type="ECO:0000313" key="3">
    <source>
        <dbReference type="Proteomes" id="UP000218676"/>
    </source>
</evidence>
<organism evidence="2 3">
    <name type="scientific">Photobacterium damsela subsp. piscicida</name>
    <name type="common">Pasteurella piscicida</name>
    <dbReference type="NCBI Taxonomy" id="38294"/>
    <lineage>
        <taxon>Bacteria</taxon>
        <taxon>Pseudomonadati</taxon>
        <taxon>Pseudomonadota</taxon>
        <taxon>Gammaproteobacteria</taxon>
        <taxon>Vibrionales</taxon>
        <taxon>Vibrionaceae</taxon>
        <taxon>Photobacterium</taxon>
    </lineage>
</organism>
<dbReference type="PANTHER" id="PTHR30191:SF0">
    <property type="entry name" value="FORMATE ACETYLTRANSFERASE 1"/>
    <property type="match status" value="1"/>
</dbReference>
<name>A0AAD1CIB8_PHODP</name>
<dbReference type="AlphaFoldDB" id="A0AAD1CIB8"/>
<dbReference type="Gene3D" id="3.20.70.20">
    <property type="match status" value="1"/>
</dbReference>
<protein>
    <submittedName>
        <fullName evidence="2">Formate acetyltransferase 1</fullName>
    </submittedName>
</protein>
<accession>A0AAD1CIB8</accession>